<feature type="transmembrane region" description="Helical" evidence="1">
    <location>
        <begin position="181"/>
        <end position="211"/>
    </location>
</feature>
<feature type="transmembrane region" description="Helical" evidence="1">
    <location>
        <begin position="339"/>
        <end position="360"/>
    </location>
</feature>
<dbReference type="RefSeq" id="WP_095617855.1">
    <property type="nucleotide sequence ID" value="NZ_NSKD01000005.1"/>
</dbReference>
<proteinExistence type="predicted"/>
<dbReference type="Proteomes" id="UP000218896">
    <property type="component" value="Unassembled WGS sequence"/>
</dbReference>
<evidence type="ECO:0000313" key="3">
    <source>
        <dbReference type="Proteomes" id="UP000218896"/>
    </source>
</evidence>
<feature type="transmembrane region" description="Helical" evidence="1">
    <location>
        <begin position="137"/>
        <end position="160"/>
    </location>
</feature>
<comment type="caution">
    <text evidence="2">The sequence shown here is derived from an EMBL/GenBank/DDBJ whole genome shotgun (WGS) entry which is preliminary data.</text>
</comment>
<dbReference type="AlphaFoldDB" id="A0A2A2F5A8"/>
<feature type="transmembrane region" description="Helical" evidence="1">
    <location>
        <begin position="472"/>
        <end position="494"/>
    </location>
</feature>
<keyword evidence="3" id="KW-1185">Reference proteome</keyword>
<feature type="transmembrane region" description="Helical" evidence="1">
    <location>
        <begin position="445"/>
        <end position="466"/>
    </location>
</feature>
<evidence type="ECO:0000313" key="2">
    <source>
        <dbReference type="EMBL" id="PAU79785.1"/>
    </source>
</evidence>
<sequence length="511" mass="57039">MVASWRESMRWQHTWVGLVLGALLFAIFWMGSLSVFDKEIDRWMMPATRLEPPESLSLAPALASARKVAPDASRWRLMLPTSRSPQMRLYYPDAGGDLQFVDLEPGTGRPLPPQGTLAGSEFIFPFHFSLHLKAGQLGYWLVGLAGMAMLSLLVSGLVVHRKPIQDLFTFRAHKRLGRANLDLHNLTGVVGLPFHFIMTLSGLVIFVNIYFPDAATLAYDDAADPQGRFIEEGLGRFSRPPAGEPGTLAPLEPMLERARAAWSGEGPAFVRVWHPGDAASYVEMRRSNQNMVRINRDQLYFDGGTGEVLFRFEAMPLMKTQRFISGLHFIQFDHWPLRWLYFGGGLSGCVMIVTGFIFWLQARRKRHAGQGAFRLVEGLTVGSVTGIILATLAFFVANRLLPLEARFAGYERAALEVWVFFLVWLGAFVHGWLQRSDAWRGQCWAIAMLAVAAVALNAVTTGDHLLKTLAEGYWPVAGMDLMLLAGAAVAVWSARRLTQHRAVRLREVEFG</sequence>
<gene>
    <name evidence="2" type="ORF">CK501_11315</name>
</gene>
<dbReference type="OrthoDB" id="9776609at2"/>
<dbReference type="PANTHER" id="PTHR34219:SF4">
    <property type="entry name" value="PEPSY DOMAIN-CONTAINING PROTEIN"/>
    <property type="match status" value="1"/>
</dbReference>
<keyword evidence="1" id="KW-0812">Transmembrane</keyword>
<feature type="transmembrane region" description="Helical" evidence="1">
    <location>
        <begin position="15"/>
        <end position="36"/>
    </location>
</feature>
<name>A0A2A2F5A8_9GAMM</name>
<organism evidence="2 3">
    <name type="scientific">Halovibrio salipaludis</name>
    <dbReference type="NCBI Taxonomy" id="2032626"/>
    <lineage>
        <taxon>Bacteria</taxon>
        <taxon>Pseudomonadati</taxon>
        <taxon>Pseudomonadota</taxon>
        <taxon>Gammaproteobacteria</taxon>
        <taxon>Oceanospirillales</taxon>
        <taxon>Halomonadaceae</taxon>
        <taxon>Halovibrio</taxon>
    </lineage>
</organism>
<feature type="transmembrane region" description="Helical" evidence="1">
    <location>
        <begin position="417"/>
        <end position="433"/>
    </location>
</feature>
<keyword evidence="1" id="KW-0472">Membrane</keyword>
<reference evidence="2 3" key="1">
    <citation type="submission" date="2017-08" db="EMBL/GenBank/DDBJ databases">
        <title>Halovibrio sewagensis sp. nov., isolated from wastewater of high salinity.</title>
        <authorList>
            <person name="Dong X."/>
            <person name="Zhang G."/>
        </authorList>
    </citation>
    <scope>NUCLEOTIDE SEQUENCE [LARGE SCALE GENOMIC DNA]</scope>
    <source>
        <strain evidence="2 3">YL5-2</strain>
    </source>
</reference>
<protein>
    <submittedName>
        <fullName evidence="2">Peptidase</fullName>
    </submittedName>
</protein>
<evidence type="ECO:0000256" key="1">
    <source>
        <dbReference type="SAM" id="Phobius"/>
    </source>
</evidence>
<keyword evidence="1" id="KW-1133">Transmembrane helix</keyword>
<dbReference type="InterPro" id="IPR005625">
    <property type="entry name" value="PepSY-ass_TM"/>
</dbReference>
<feature type="transmembrane region" description="Helical" evidence="1">
    <location>
        <begin position="372"/>
        <end position="397"/>
    </location>
</feature>
<dbReference type="EMBL" id="NSKD01000005">
    <property type="protein sequence ID" value="PAU79785.1"/>
    <property type="molecule type" value="Genomic_DNA"/>
</dbReference>
<dbReference type="Pfam" id="PF03929">
    <property type="entry name" value="PepSY_TM"/>
    <property type="match status" value="1"/>
</dbReference>
<accession>A0A2A2F5A8</accession>
<dbReference type="PANTHER" id="PTHR34219">
    <property type="entry name" value="IRON-REGULATED INNER MEMBRANE PROTEIN-RELATED"/>
    <property type="match status" value="1"/>
</dbReference>